<proteinExistence type="predicted"/>
<sequence>MRGLEPPSLTLKHIVTTYRLYSDIRTKHNIPSNIAEALSDDEEKI</sequence>
<protein>
    <submittedName>
        <fullName evidence="1">Uncharacterized protein</fullName>
    </submittedName>
</protein>
<evidence type="ECO:0000313" key="2">
    <source>
        <dbReference type="Proteomes" id="UP001152798"/>
    </source>
</evidence>
<organism evidence="1 2">
    <name type="scientific">Nezara viridula</name>
    <name type="common">Southern green stink bug</name>
    <name type="synonym">Cimex viridulus</name>
    <dbReference type="NCBI Taxonomy" id="85310"/>
    <lineage>
        <taxon>Eukaryota</taxon>
        <taxon>Metazoa</taxon>
        <taxon>Ecdysozoa</taxon>
        <taxon>Arthropoda</taxon>
        <taxon>Hexapoda</taxon>
        <taxon>Insecta</taxon>
        <taxon>Pterygota</taxon>
        <taxon>Neoptera</taxon>
        <taxon>Paraneoptera</taxon>
        <taxon>Hemiptera</taxon>
        <taxon>Heteroptera</taxon>
        <taxon>Panheteroptera</taxon>
        <taxon>Pentatomomorpha</taxon>
        <taxon>Pentatomoidea</taxon>
        <taxon>Pentatomidae</taxon>
        <taxon>Pentatominae</taxon>
        <taxon>Nezara</taxon>
    </lineage>
</organism>
<keyword evidence="2" id="KW-1185">Reference proteome</keyword>
<dbReference type="AlphaFoldDB" id="A0A9P0HE18"/>
<dbReference type="EMBL" id="OV725080">
    <property type="protein sequence ID" value="CAH1400114.1"/>
    <property type="molecule type" value="Genomic_DNA"/>
</dbReference>
<reference evidence="1" key="1">
    <citation type="submission" date="2022-01" db="EMBL/GenBank/DDBJ databases">
        <authorList>
            <person name="King R."/>
        </authorList>
    </citation>
    <scope>NUCLEOTIDE SEQUENCE</scope>
</reference>
<name>A0A9P0HE18_NEZVI</name>
<evidence type="ECO:0000313" key="1">
    <source>
        <dbReference type="EMBL" id="CAH1400114.1"/>
    </source>
</evidence>
<accession>A0A9P0HE18</accession>
<dbReference type="OrthoDB" id="6621833at2759"/>
<gene>
    <name evidence="1" type="ORF">NEZAVI_LOCUS9416</name>
</gene>
<dbReference type="Proteomes" id="UP001152798">
    <property type="component" value="Chromosome 4"/>
</dbReference>